<evidence type="ECO:0000256" key="1">
    <source>
        <dbReference type="ARBA" id="ARBA00022603"/>
    </source>
</evidence>
<keyword evidence="5" id="KW-1185">Reference proteome</keyword>
<dbReference type="EMBL" id="BAAAHU010000064">
    <property type="protein sequence ID" value="GAA1015454.1"/>
    <property type="molecule type" value="Genomic_DNA"/>
</dbReference>
<dbReference type="Pfam" id="PF13649">
    <property type="entry name" value="Methyltransf_25"/>
    <property type="match status" value="1"/>
</dbReference>
<comment type="caution">
    <text evidence="4">The sequence shown here is derived from an EMBL/GenBank/DDBJ whole genome shotgun (WGS) entry which is preliminary data.</text>
</comment>
<dbReference type="InterPro" id="IPR029063">
    <property type="entry name" value="SAM-dependent_MTases_sf"/>
</dbReference>
<dbReference type="Gene3D" id="3.40.50.150">
    <property type="entry name" value="Vaccinia Virus protein VP39"/>
    <property type="match status" value="1"/>
</dbReference>
<dbReference type="RefSeq" id="WP_346074073.1">
    <property type="nucleotide sequence ID" value="NZ_BAAAHU010000064.1"/>
</dbReference>
<sequence>MSEASGAASGTTGIYDLGDVYDAIYRGRGKDYRAESAVVTEHIRFRFPNAASLLDVGCGTGGHLVHFAQEFAEVRGIGLSDGMLEAARRRLPGVPLERGDMRSFRLDGRFDAVVCLFAAVGNLTGTDELAGTLASFARHLVPGGVVVLEPWWFPENFTPGYVDGSVVAHNGMTAARVSRTVPHETRDAGRMDVHCLVARPGQGVQHFSDTHVMALYSRAQYEAAFTGAGLTVEYVTGEYPGNGLFIGIKQKGE</sequence>
<evidence type="ECO:0000313" key="5">
    <source>
        <dbReference type="Proteomes" id="UP001501072"/>
    </source>
</evidence>
<dbReference type="Gene3D" id="2.20.130.10">
    <property type="entry name" value="CAC2371-like domains"/>
    <property type="match status" value="1"/>
</dbReference>
<dbReference type="PANTHER" id="PTHR43861:SF1">
    <property type="entry name" value="TRANS-ACONITATE 2-METHYLTRANSFERASE"/>
    <property type="match status" value="1"/>
</dbReference>
<keyword evidence="1 4" id="KW-0489">Methyltransferase</keyword>
<reference evidence="4 5" key="1">
    <citation type="journal article" date="2019" name="Int. J. Syst. Evol. Microbiol.">
        <title>The Global Catalogue of Microorganisms (GCM) 10K type strain sequencing project: providing services to taxonomists for standard genome sequencing and annotation.</title>
        <authorList>
            <consortium name="The Broad Institute Genomics Platform"/>
            <consortium name="The Broad Institute Genome Sequencing Center for Infectious Disease"/>
            <person name="Wu L."/>
            <person name="Ma J."/>
        </authorList>
    </citation>
    <scope>NUCLEOTIDE SEQUENCE [LARGE SCALE GENOMIC DNA]</scope>
    <source>
        <strain evidence="4 5">JCM 11269</strain>
    </source>
</reference>
<dbReference type="Proteomes" id="UP001501072">
    <property type="component" value="Unassembled WGS sequence"/>
</dbReference>
<proteinExistence type="predicted"/>
<dbReference type="CDD" id="cd02440">
    <property type="entry name" value="AdoMet_MTases"/>
    <property type="match status" value="1"/>
</dbReference>
<name>A0ABN1T5M0_9ACTN</name>
<accession>A0ABN1T5M0</accession>
<dbReference type="SUPFAM" id="SSF53335">
    <property type="entry name" value="S-adenosyl-L-methionine-dependent methyltransferases"/>
    <property type="match status" value="1"/>
</dbReference>
<protein>
    <submittedName>
        <fullName evidence="4">Class I SAM-dependent methyltransferase</fullName>
    </submittedName>
</protein>
<gene>
    <name evidence="4" type="ORF">GCM10009564_47960</name>
</gene>
<keyword evidence="2" id="KW-0808">Transferase</keyword>
<dbReference type="InterPro" id="IPR041698">
    <property type="entry name" value="Methyltransf_25"/>
</dbReference>
<evidence type="ECO:0000256" key="2">
    <source>
        <dbReference type="ARBA" id="ARBA00022679"/>
    </source>
</evidence>
<dbReference type="GO" id="GO:0032259">
    <property type="term" value="P:methylation"/>
    <property type="evidence" value="ECO:0007669"/>
    <property type="project" value="UniProtKB-KW"/>
</dbReference>
<feature type="domain" description="Methyltransferase" evidence="3">
    <location>
        <begin position="54"/>
        <end position="144"/>
    </location>
</feature>
<evidence type="ECO:0000313" key="4">
    <source>
        <dbReference type="EMBL" id="GAA1015454.1"/>
    </source>
</evidence>
<evidence type="ECO:0000259" key="3">
    <source>
        <dbReference type="Pfam" id="PF13649"/>
    </source>
</evidence>
<dbReference type="GO" id="GO:0008168">
    <property type="term" value="F:methyltransferase activity"/>
    <property type="evidence" value="ECO:0007669"/>
    <property type="project" value="UniProtKB-KW"/>
</dbReference>
<organism evidence="4 5">
    <name type="scientific">Streptomyces thermogriseus</name>
    <dbReference type="NCBI Taxonomy" id="75292"/>
    <lineage>
        <taxon>Bacteria</taxon>
        <taxon>Bacillati</taxon>
        <taxon>Actinomycetota</taxon>
        <taxon>Actinomycetes</taxon>
        <taxon>Kitasatosporales</taxon>
        <taxon>Streptomycetaceae</taxon>
        <taxon>Streptomyces</taxon>
    </lineage>
</organism>
<dbReference type="PANTHER" id="PTHR43861">
    <property type="entry name" value="TRANS-ACONITATE 2-METHYLTRANSFERASE-RELATED"/>
    <property type="match status" value="1"/>
</dbReference>